<feature type="compositionally biased region" description="Gly residues" evidence="1">
    <location>
        <begin position="72"/>
        <end position="86"/>
    </location>
</feature>
<evidence type="ECO:0000313" key="2">
    <source>
        <dbReference type="EMBL" id="XDJ15249.1"/>
    </source>
</evidence>
<accession>A0AB39CEE6</accession>
<feature type="region of interest" description="Disordered" evidence="1">
    <location>
        <begin position="291"/>
        <end position="318"/>
    </location>
</feature>
<dbReference type="EMBL" id="PQ015379">
    <property type="protein sequence ID" value="XDJ15249.1"/>
    <property type="molecule type" value="Genomic_DNA"/>
</dbReference>
<proteinExistence type="predicted"/>
<sequence length="342" mass="34921">MPPTVDVMGSGETTRTPEEQALYEQYLKKAGGDPRGVPESVSNPGKNPFGNPELQRTNPGAGTPTWSQRNAGRGGNGVPGAGGGYTSGQYGQRARPWSQTQTGRAITGAATKIGNVYGYGSFGTMAPGVFGGLRKVDGKVNDVLNKVPGLRELSRLPGIPQIPRLSNGLPSFGNIVTGVADKAAGLFGGNDAPVTVPANERPRIMNGQRVTYDGPAVTSTDQIGTTSVNAPVAAMSPASPTYYNNDAPVVTRSAGAPVNTMAATQATAMPVTEKVERNTFDGVQKVAISSSDVPMGGGEAAPAAPGAPGAGSGGAKNDMPSIDDVPAIMDEYGLLFVNFGMV</sequence>
<reference evidence="2" key="1">
    <citation type="submission" date="2024-07" db="EMBL/GenBank/DDBJ databases">
        <authorList>
            <person name="Bringhurst R.M."/>
            <person name="Homer T.E."/>
        </authorList>
    </citation>
    <scope>NUCLEOTIDE SEQUENCE</scope>
</reference>
<feature type="region of interest" description="Disordered" evidence="1">
    <location>
        <begin position="27"/>
        <end position="100"/>
    </location>
</feature>
<evidence type="ECO:0000256" key="1">
    <source>
        <dbReference type="SAM" id="MobiDB-lite"/>
    </source>
</evidence>
<name>A0AB39CEE6_9VIRU</name>
<organism evidence="2">
    <name type="scientific">Pseudomonas phage HRDY3</name>
    <dbReference type="NCBI Taxonomy" id="3236930"/>
    <lineage>
        <taxon>Viruses</taxon>
    </lineage>
</organism>
<feature type="region of interest" description="Disordered" evidence="1">
    <location>
        <begin position="1"/>
        <end position="20"/>
    </location>
</feature>
<protein>
    <submittedName>
        <fullName evidence="2">Peptidase</fullName>
    </submittedName>
</protein>
<feature type="compositionally biased region" description="Polar residues" evidence="1">
    <location>
        <begin position="54"/>
        <end position="68"/>
    </location>
</feature>